<keyword evidence="2" id="KW-1185">Reference proteome</keyword>
<sequence length="71" mass="7846">MEPIMGADLYSNRSDGFVEGTTPDGSLHPQCYFNNNNSFASQTLNDVKWDNLAYGMFPQPTACIGFQTMST</sequence>
<gene>
    <name evidence="1" type="ORF">FRX31_018286</name>
</gene>
<evidence type="ECO:0000313" key="2">
    <source>
        <dbReference type="Proteomes" id="UP000554482"/>
    </source>
</evidence>
<dbReference type="OrthoDB" id="10419254at2759"/>
<name>A0A7J6W5A8_THATH</name>
<comment type="caution">
    <text evidence="1">The sequence shown here is derived from an EMBL/GenBank/DDBJ whole genome shotgun (WGS) entry which is preliminary data.</text>
</comment>
<organism evidence="1 2">
    <name type="scientific">Thalictrum thalictroides</name>
    <name type="common">Rue-anemone</name>
    <name type="synonym">Anemone thalictroides</name>
    <dbReference type="NCBI Taxonomy" id="46969"/>
    <lineage>
        <taxon>Eukaryota</taxon>
        <taxon>Viridiplantae</taxon>
        <taxon>Streptophyta</taxon>
        <taxon>Embryophyta</taxon>
        <taxon>Tracheophyta</taxon>
        <taxon>Spermatophyta</taxon>
        <taxon>Magnoliopsida</taxon>
        <taxon>Ranunculales</taxon>
        <taxon>Ranunculaceae</taxon>
        <taxon>Thalictroideae</taxon>
        <taxon>Thalictrum</taxon>
    </lineage>
</organism>
<dbReference type="Proteomes" id="UP000554482">
    <property type="component" value="Unassembled WGS sequence"/>
</dbReference>
<protein>
    <submittedName>
        <fullName evidence="1">Uncharacterized protein</fullName>
    </submittedName>
</protein>
<dbReference type="EMBL" id="JABWDY010021818">
    <property type="protein sequence ID" value="KAF5192127.1"/>
    <property type="molecule type" value="Genomic_DNA"/>
</dbReference>
<dbReference type="AlphaFoldDB" id="A0A7J6W5A8"/>
<reference evidence="1 2" key="1">
    <citation type="submission" date="2020-06" db="EMBL/GenBank/DDBJ databases">
        <title>Transcriptomic and genomic resources for Thalictrum thalictroides and T. hernandezii: Facilitating candidate gene discovery in an emerging model plant lineage.</title>
        <authorList>
            <person name="Arias T."/>
            <person name="Riano-Pachon D.M."/>
            <person name="Di Stilio V.S."/>
        </authorList>
    </citation>
    <scope>NUCLEOTIDE SEQUENCE [LARGE SCALE GENOMIC DNA]</scope>
    <source>
        <strain evidence="2">cv. WT478/WT964</strain>
        <tissue evidence="1">Leaves</tissue>
    </source>
</reference>
<proteinExistence type="predicted"/>
<accession>A0A7J6W5A8</accession>
<evidence type="ECO:0000313" key="1">
    <source>
        <dbReference type="EMBL" id="KAF5192127.1"/>
    </source>
</evidence>